<feature type="region of interest" description="Disordered" evidence="1">
    <location>
        <begin position="518"/>
        <end position="546"/>
    </location>
</feature>
<feature type="compositionally biased region" description="Polar residues" evidence="1">
    <location>
        <begin position="265"/>
        <end position="276"/>
    </location>
</feature>
<accession>A0A010SMA2</accession>
<dbReference type="Proteomes" id="UP000020467">
    <property type="component" value="Unassembled WGS sequence"/>
</dbReference>
<comment type="caution">
    <text evidence="2">The sequence shown here is derived from an EMBL/GenBank/DDBJ whole genome shotgun (WGS) entry which is preliminary data.</text>
</comment>
<feature type="compositionally biased region" description="Basic and acidic residues" evidence="1">
    <location>
        <begin position="471"/>
        <end position="487"/>
    </location>
</feature>
<feature type="region of interest" description="Disordered" evidence="1">
    <location>
        <begin position="380"/>
        <end position="406"/>
    </location>
</feature>
<evidence type="ECO:0000313" key="2">
    <source>
        <dbReference type="EMBL" id="EXF86033.1"/>
    </source>
</evidence>
<proteinExistence type="predicted"/>
<organism evidence="2 3">
    <name type="scientific">Colletotrichum fioriniae PJ7</name>
    <dbReference type="NCBI Taxonomy" id="1445577"/>
    <lineage>
        <taxon>Eukaryota</taxon>
        <taxon>Fungi</taxon>
        <taxon>Dikarya</taxon>
        <taxon>Ascomycota</taxon>
        <taxon>Pezizomycotina</taxon>
        <taxon>Sordariomycetes</taxon>
        <taxon>Hypocreomycetidae</taxon>
        <taxon>Glomerellales</taxon>
        <taxon>Glomerellaceae</taxon>
        <taxon>Colletotrichum</taxon>
        <taxon>Colletotrichum acutatum species complex</taxon>
    </lineage>
</organism>
<evidence type="ECO:0000313" key="3">
    <source>
        <dbReference type="Proteomes" id="UP000020467"/>
    </source>
</evidence>
<dbReference type="EMBL" id="JARH01000041">
    <property type="protein sequence ID" value="EXF86033.1"/>
    <property type="molecule type" value="Genomic_DNA"/>
</dbReference>
<evidence type="ECO:0000256" key="1">
    <source>
        <dbReference type="SAM" id="MobiDB-lite"/>
    </source>
</evidence>
<protein>
    <submittedName>
        <fullName evidence="2">Uncharacterized protein</fullName>
    </submittedName>
</protein>
<feature type="region of interest" description="Disordered" evidence="1">
    <location>
        <begin position="471"/>
        <end position="500"/>
    </location>
</feature>
<dbReference type="AlphaFoldDB" id="A0A010SMA2"/>
<feature type="region of interest" description="Disordered" evidence="1">
    <location>
        <begin position="249"/>
        <end position="279"/>
    </location>
</feature>
<gene>
    <name evidence="2" type="ORF">CFIO01_07601</name>
</gene>
<reference evidence="2 3" key="1">
    <citation type="submission" date="2014-02" db="EMBL/GenBank/DDBJ databases">
        <title>The genome sequence of Colletotrichum fioriniae PJ7.</title>
        <authorList>
            <person name="Baroncelli R."/>
            <person name="Thon M.R."/>
        </authorList>
    </citation>
    <scope>NUCLEOTIDE SEQUENCE [LARGE SCALE GENOMIC DNA]</scope>
    <source>
        <strain evidence="2 3">PJ7</strain>
    </source>
</reference>
<feature type="compositionally biased region" description="Polar residues" evidence="1">
    <location>
        <begin position="537"/>
        <end position="546"/>
    </location>
</feature>
<name>A0A010SMA2_9PEZI</name>
<dbReference type="HOGENOM" id="CLU_512964_0_0_1"/>
<dbReference type="OrthoDB" id="5100145at2759"/>
<dbReference type="eggNOG" id="ENOG502T4TM">
    <property type="taxonomic scope" value="Eukaryota"/>
</dbReference>
<sequence>MTILNFGTGETSAPKREALSSRDERLGQWLNDEDGPVTLSAMAIDGSARRQRALAEVDGMFAGLTYLNKLGDTQEDIGYDPTFPDLFRTSKESIFHSDITYPDLEEVVAQCAEEDIRTNEIRRAWSGLRNLRKGLEQQHDQLRGIAFEEKYSTKIQELLLKYTSPRRMGEIVSYVISNLLLQRGRIAETDVLSGLQRWGGCISNERDRHTFALLASKMWPLEHLRTANDIEKRSGQDDDQDSHYLRAKRSRLEDDDAPRPLGFQPFQSVAGQGSSSKEMRDAALLTSQGLEMLSEKSPTAAHDHQHSFGIENLGGDVMNITDQTSEEYDFSQLLSLLGDIHDSPVGPSQHNDTLFTSGIDPRSSDYYWSGLSLNQIPSQTFAPMNDPHTRPQSPSPAKDCPSISTDGPAVKQSMIKFKCFNRDSDTAIFRLRDTPMFLAVVAFAQDTGDVFYRLSGCGKTVHAMRRSSAYAKERSKAERRLRRDLFDPMKNSGEGNVEVIEPGREHEKFIRWIYGSSSFRPSSTRASAQPDIKTRQEQFPSAKQDA</sequence>
<feature type="compositionally biased region" description="Low complexity" evidence="1">
    <location>
        <begin position="518"/>
        <end position="528"/>
    </location>
</feature>
<dbReference type="KEGG" id="cfj:CFIO01_07601"/>
<keyword evidence="3" id="KW-1185">Reference proteome</keyword>